<dbReference type="EMBL" id="CADCTL010000283">
    <property type="protein sequence ID" value="CAA9281244.1"/>
    <property type="molecule type" value="Genomic_DNA"/>
</dbReference>
<sequence length="344" mass="36247">MNSLDSAQGLPSWLVVLLVIAAILVVLAVVNYAVAKLAERRHAPTGAFLEVNGARLHYSDRGTGRPVVLLHGNAVTGDDYNTSGVAERLVGTYRVVIFDRPGFGHSDRPRGHLWTAAEQADLIQAALARLDVGPAVVVGHSWGTLVALALAERHPGSASGLVLLAGYYFPVPRLDSLMVAPAAVPVLGDLLRYTISPVFGWLTMPLMKRAMFAPAPLTERFKREYSTALALRPSQLRATASDGALMMSDAAGLSPRYGDLSMPVAIVAGDGDKVVGPEHAERLRGAVPDGTLRIVEGAGHMVHHVATEQVVEAIEEVAKRSEAASTDGAPAAARSVAGRMPEGA</sequence>
<name>A0A6J4JKZ7_9PROT</name>
<dbReference type="GO" id="GO:0003824">
    <property type="term" value="F:catalytic activity"/>
    <property type="evidence" value="ECO:0007669"/>
    <property type="project" value="InterPro"/>
</dbReference>
<gene>
    <name evidence="4" type="ORF">AVDCRST_MAG04-3740</name>
</gene>
<dbReference type="InterPro" id="IPR029058">
    <property type="entry name" value="AB_hydrolase_fold"/>
</dbReference>
<dbReference type="InterPro" id="IPR000639">
    <property type="entry name" value="Epox_hydrolase-like"/>
</dbReference>
<keyword evidence="2" id="KW-0812">Transmembrane</keyword>
<feature type="region of interest" description="Disordered" evidence="1">
    <location>
        <begin position="321"/>
        <end position="344"/>
    </location>
</feature>
<organism evidence="4">
    <name type="scientific">uncultured Acetobacteraceae bacterium</name>
    <dbReference type="NCBI Taxonomy" id="169975"/>
    <lineage>
        <taxon>Bacteria</taxon>
        <taxon>Pseudomonadati</taxon>
        <taxon>Pseudomonadota</taxon>
        <taxon>Alphaproteobacteria</taxon>
        <taxon>Acetobacterales</taxon>
        <taxon>Acetobacteraceae</taxon>
        <taxon>environmental samples</taxon>
    </lineage>
</organism>
<keyword evidence="2" id="KW-0472">Membrane</keyword>
<feature type="transmembrane region" description="Helical" evidence="2">
    <location>
        <begin position="12"/>
        <end position="34"/>
    </location>
</feature>
<dbReference type="PRINTS" id="PR00412">
    <property type="entry name" value="EPOXHYDRLASE"/>
</dbReference>
<dbReference type="InterPro" id="IPR000073">
    <property type="entry name" value="AB_hydrolase_1"/>
</dbReference>
<evidence type="ECO:0000259" key="3">
    <source>
        <dbReference type="Pfam" id="PF00561"/>
    </source>
</evidence>
<evidence type="ECO:0000256" key="2">
    <source>
        <dbReference type="SAM" id="Phobius"/>
    </source>
</evidence>
<protein>
    <submittedName>
        <fullName evidence="4">Lactone-specific esterase</fullName>
    </submittedName>
</protein>
<evidence type="ECO:0000313" key="4">
    <source>
        <dbReference type="EMBL" id="CAA9281244.1"/>
    </source>
</evidence>
<dbReference type="AlphaFoldDB" id="A0A6J4JKZ7"/>
<dbReference type="SUPFAM" id="SSF53474">
    <property type="entry name" value="alpha/beta-Hydrolases"/>
    <property type="match status" value="1"/>
</dbReference>
<dbReference type="InterPro" id="IPR050266">
    <property type="entry name" value="AB_hydrolase_sf"/>
</dbReference>
<dbReference type="Gene3D" id="3.40.50.1820">
    <property type="entry name" value="alpha/beta hydrolase"/>
    <property type="match status" value="1"/>
</dbReference>
<keyword evidence="2" id="KW-1133">Transmembrane helix</keyword>
<dbReference type="Pfam" id="PF00561">
    <property type="entry name" value="Abhydrolase_1"/>
    <property type="match status" value="1"/>
</dbReference>
<accession>A0A6J4JKZ7</accession>
<proteinExistence type="predicted"/>
<evidence type="ECO:0000256" key="1">
    <source>
        <dbReference type="SAM" id="MobiDB-lite"/>
    </source>
</evidence>
<feature type="domain" description="AB hydrolase-1" evidence="3">
    <location>
        <begin position="66"/>
        <end position="305"/>
    </location>
</feature>
<dbReference type="PRINTS" id="PR00111">
    <property type="entry name" value="ABHYDROLASE"/>
</dbReference>
<reference evidence="4" key="1">
    <citation type="submission" date="2020-02" db="EMBL/GenBank/DDBJ databases">
        <authorList>
            <person name="Meier V. D."/>
        </authorList>
    </citation>
    <scope>NUCLEOTIDE SEQUENCE</scope>
    <source>
        <strain evidence="4">AVDCRST_MAG04</strain>
    </source>
</reference>
<dbReference type="PANTHER" id="PTHR43798">
    <property type="entry name" value="MONOACYLGLYCEROL LIPASE"/>
    <property type="match status" value="1"/>
</dbReference>